<proteinExistence type="predicted"/>
<dbReference type="Proteomes" id="UP000887572">
    <property type="component" value="Unplaced"/>
</dbReference>
<evidence type="ECO:0000256" key="2">
    <source>
        <dbReference type="SAM" id="Phobius"/>
    </source>
</evidence>
<keyword evidence="2" id="KW-0812">Transmembrane</keyword>
<evidence type="ECO:0000256" key="3">
    <source>
        <dbReference type="SAM" id="SignalP"/>
    </source>
</evidence>
<dbReference type="WBParaSite" id="Gr19_v10_g14563.t1">
    <property type="protein sequence ID" value="Gr19_v10_g14563.t1"/>
    <property type="gene ID" value="Gr19_v10_g14563"/>
</dbReference>
<keyword evidence="2" id="KW-0472">Membrane</keyword>
<dbReference type="AlphaFoldDB" id="A0A914H6W0"/>
<protein>
    <submittedName>
        <fullName evidence="5">Chitin-binding type-2 domain-containing protein</fullName>
    </submittedName>
</protein>
<accession>A0A914H6W0</accession>
<feature type="compositionally biased region" description="Polar residues" evidence="1">
    <location>
        <begin position="206"/>
        <end position="230"/>
    </location>
</feature>
<feature type="transmembrane region" description="Helical" evidence="2">
    <location>
        <begin position="256"/>
        <end position="275"/>
    </location>
</feature>
<feature type="compositionally biased region" description="Low complexity" evidence="1">
    <location>
        <begin position="172"/>
        <end position="190"/>
    </location>
</feature>
<name>A0A914H6W0_GLORO</name>
<keyword evidence="2" id="KW-1133">Transmembrane helix</keyword>
<organism evidence="4 5">
    <name type="scientific">Globodera rostochiensis</name>
    <name type="common">Golden nematode worm</name>
    <name type="synonym">Heterodera rostochiensis</name>
    <dbReference type="NCBI Taxonomy" id="31243"/>
    <lineage>
        <taxon>Eukaryota</taxon>
        <taxon>Metazoa</taxon>
        <taxon>Ecdysozoa</taxon>
        <taxon>Nematoda</taxon>
        <taxon>Chromadorea</taxon>
        <taxon>Rhabditida</taxon>
        <taxon>Tylenchina</taxon>
        <taxon>Tylenchomorpha</taxon>
        <taxon>Tylenchoidea</taxon>
        <taxon>Heteroderidae</taxon>
        <taxon>Heteroderinae</taxon>
        <taxon>Globodera</taxon>
    </lineage>
</organism>
<sequence length="289" mass="31594">MAQRFVNIVLAVAFFIEPVALQGNRLRCYQGINGVEVPYELSLRLAKWETFPNHGMTECVSDDRVCTFFECKAQDWYFASCSKQHAFCNFEMQEYCVQDKCQTCHTDHCNLPLSMRPNSTTTTRTTSTTTTTRATSTSTRATTAATTTRATSTSTTTRATTTSSLPLAKHLNTTTGTSGTSNTTTSSESSKSIAKGISTKIDITPAKTTQIPETTMQDGHNKTNSENGTSEHGVEEPLAHKRNGTDKSAGLSAKVAPLYVLGLLLAISQAFLWFIEKMPWARAVNGMNI</sequence>
<feature type="chain" id="PRO_5037778806" evidence="3">
    <location>
        <begin position="22"/>
        <end position="289"/>
    </location>
</feature>
<feature type="compositionally biased region" description="Basic and acidic residues" evidence="1">
    <location>
        <begin position="232"/>
        <end position="245"/>
    </location>
</feature>
<evidence type="ECO:0000256" key="1">
    <source>
        <dbReference type="SAM" id="MobiDB-lite"/>
    </source>
</evidence>
<reference evidence="5" key="1">
    <citation type="submission" date="2022-11" db="UniProtKB">
        <authorList>
            <consortium name="WormBaseParasite"/>
        </authorList>
    </citation>
    <scope>IDENTIFICATION</scope>
</reference>
<evidence type="ECO:0000313" key="4">
    <source>
        <dbReference type="Proteomes" id="UP000887572"/>
    </source>
</evidence>
<keyword evidence="3" id="KW-0732">Signal</keyword>
<evidence type="ECO:0000313" key="5">
    <source>
        <dbReference type="WBParaSite" id="Gr19_v10_g14563.t1"/>
    </source>
</evidence>
<feature type="compositionally biased region" description="Low complexity" evidence="1">
    <location>
        <begin position="119"/>
        <end position="164"/>
    </location>
</feature>
<feature type="region of interest" description="Disordered" evidence="1">
    <location>
        <begin position="116"/>
        <end position="247"/>
    </location>
</feature>
<keyword evidence="4" id="KW-1185">Reference proteome</keyword>
<feature type="signal peptide" evidence="3">
    <location>
        <begin position="1"/>
        <end position="21"/>
    </location>
</feature>